<reference evidence="5 6" key="1">
    <citation type="submission" date="2023-09" db="EMBL/GenBank/DDBJ databases">
        <authorList>
            <person name="Rey-Velasco X."/>
        </authorList>
    </citation>
    <scope>NUCLEOTIDE SEQUENCE [LARGE SCALE GENOMIC DNA]</scope>
    <source>
        <strain evidence="5 6">F363</strain>
    </source>
</reference>
<dbReference type="PROSITE" id="PS00063">
    <property type="entry name" value="ALDOKETO_REDUCTASE_3"/>
    <property type="match status" value="1"/>
</dbReference>
<dbReference type="Gene3D" id="3.20.20.100">
    <property type="entry name" value="NADP-dependent oxidoreductase domain"/>
    <property type="match status" value="1"/>
</dbReference>
<dbReference type="Pfam" id="PF00248">
    <property type="entry name" value="Aldo_ket_red"/>
    <property type="match status" value="1"/>
</dbReference>
<dbReference type="PRINTS" id="PR00069">
    <property type="entry name" value="ALDKETRDTASE"/>
</dbReference>
<keyword evidence="2" id="KW-0521">NADP</keyword>
<organism evidence="5 6">
    <name type="scientific">Autumnicola tepida</name>
    <dbReference type="NCBI Taxonomy" id="3075595"/>
    <lineage>
        <taxon>Bacteria</taxon>
        <taxon>Pseudomonadati</taxon>
        <taxon>Bacteroidota</taxon>
        <taxon>Flavobacteriia</taxon>
        <taxon>Flavobacteriales</taxon>
        <taxon>Flavobacteriaceae</taxon>
        <taxon>Autumnicola</taxon>
    </lineage>
</organism>
<evidence type="ECO:0000256" key="1">
    <source>
        <dbReference type="ARBA" id="ARBA00007905"/>
    </source>
</evidence>
<dbReference type="PANTHER" id="PTHR43827:SF3">
    <property type="entry name" value="NADP-DEPENDENT OXIDOREDUCTASE DOMAIN-CONTAINING PROTEIN"/>
    <property type="match status" value="1"/>
</dbReference>
<dbReference type="InterPro" id="IPR036812">
    <property type="entry name" value="NAD(P)_OxRdtase_dom_sf"/>
</dbReference>
<dbReference type="InterPro" id="IPR044500">
    <property type="entry name" value="AKR5G"/>
</dbReference>
<dbReference type="EMBL" id="JAVRHQ010000016">
    <property type="protein sequence ID" value="MDT0643732.1"/>
    <property type="molecule type" value="Genomic_DNA"/>
</dbReference>
<dbReference type="RefSeq" id="WP_311535352.1">
    <property type="nucleotide sequence ID" value="NZ_JAVRHQ010000016.1"/>
</dbReference>
<evidence type="ECO:0000259" key="4">
    <source>
        <dbReference type="Pfam" id="PF00248"/>
    </source>
</evidence>
<keyword evidence="3" id="KW-0560">Oxidoreductase</keyword>
<sequence>MKITDINGSVTLANGVKMPYLGLGVYKAKEGNELENAIQSALETGYRHFDTASMYKNEEGVGAAIKKSGIPREEVFLTTKVWNSDQGYEPTLKAFETSLKKLDSDYVDLYLIHWPVPVKYIEAWKAMEKLYKEGRIKAIGVCNCMPHHLESLEKEGEIRPMVLQNEFHPRLVQQELLDYCRDKNIQYEAWSPLMRGRIVDNNQLKEIAQKHEKSVAQVVIRWDLQKGVVTIPKSVHKERIRENAAVFDFELSAQEMQLIDSLDKEERTGAHPDTFMEQL</sequence>
<gene>
    <name evidence="5" type="ORF">RM553_12895</name>
</gene>
<dbReference type="InterPro" id="IPR023210">
    <property type="entry name" value="NADP_OxRdtase_dom"/>
</dbReference>
<feature type="domain" description="NADP-dependent oxidoreductase" evidence="4">
    <location>
        <begin position="28"/>
        <end position="263"/>
    </location>
</feature>
<evidence type="ECO:0000256" key="3">
    <source>
        <dbReference type="ARBA" id="ARBA00023002"/>
    </source>
</evidence>
<dbReference type="Proteomes" id="UP001262889">
    <property type="component" value="Unassembled WGS sequence"/>
</dbReference>
<dbReference type="PANTHER" id="PTHR43827">
    <property type="entry name" value="2,5-DIKETO-D-GLUCONIC ACID REDUCTASE"/>
    <property type="match status" value="1"/>
</dbReference>
<dbReference type="CDD" id="cd19157">
    <property type="entry name" value="AKR_AKR5G1-3"/>
    <property type="match status" value="1"/>
</dbReference>
<protein>
    <submittedName>
        <fullName evidence="5">Aldo/keto reductase</fullName>
    </submittedName>
</protein>
<dbReference type="SUPFAM" id="SSF51430">
    <property type="entry name" value="NAD(P)-linked oxidoreductase"/>
    <property type="match status" value="1"/>
</dbReference>
<dbReference type="InterPro" id="IPR018170">
    <property type="entry name" value="Aldo/ket_reductase_CS"/>
</dbReference>
<evidence type="ECO:0000256" key="2">
    <source>
        <dbReference type="ARBA" id="ARBA00022857"/>
    </source>
</evidence>
<evidence type="ECO:0000313" key="6">
    <source>
        <dbReference type="Proteomes" id="UP001262889"/>
    </source>
</evidence>
<comment type="caution">
    <text evidence="5">The sequence shown here is derived from an EMBL/GenBank/DDBJ whole genome shotgun (WGS) entry which is preliminary data.</text>
</comment>
<dbReference type="InterPro" id="IPR020471">
    <property type="entry name" value="AKR"/>
</dbReference>
<name>A0ABU3CBK8_9FLAO</name>
<keyword evidence="6" id="KW-1185">Reference proteome</keyword>
<accession>A0ABU3CBK8</accession>
<proteinExistence type="inferred from homology"/>
<dbReference type="PIRSF" id="PIRSF000097">
    <property type="entry name" value="AKR"/>
    <property type="match status" value="1"/>
</dbReference>
<comment type="similarity">
    <text evidence="1">Belongs to the aldo/keto reductase family.</text>
</comment>
<evidence type="ECO:0000313" key="5">
    <source>
        <dbReference type="EMBL" id="MDT0643732.1"/>
    </source>
</evidence>
<dbReference type="PROSITE" id="PS00798">
    <property type="entry name" value="ALDOKETO_REDUCTASE_1"/>
    <property type="match status" value="1"/>
</dbReference>